<protein>
    <submittedName>
        <fullName evidence="2">Uncharacterized protein</fullName>
    </submittedName>
</protein>
<comment type="caution">
    <text evidence="2">The sequence shown here is derived from an EMBL/GenBank/DDBJ whole genome shotgun (WGS) entry which is preliminary data.</text>
</comment>
<dbReference type="Proteomes" id="UP001152622">
    <property type="component" value="Chromosome 6"/>
</dbReference>
<name>A0A9Q1IWI9_SYNKA</name>
<organism evidence="2 3">
    <name type="scientific">Synaphobranchus kaupii</name>
    <name type="common">Kaup's arrowtooth eel</name>
    <dbReference type="NCBI Taxonomy" id="118154"/>
    <lineage>
        <taxon>Eukaryota</taxon>
        <taxon>Metazoa</taxon>
        <taxon>Chordata</taxon>
        <taxon>Craniata</taxon>
        <taxon>Vertebrata</taxon>
        <taxon>Euteleostomi</taxon>
        <taxon>Actinopterygii</taxon>
        <taxon>Neopterygii</taxon>
        <taxon>Teleostei</taxon>
        <taxon>Anguilliformes</taxon>
        <taxon>Synaphobranchidae</taxon>
        <taxon>Synaphobranchus</taxon>
    </lineage>
</organism>
<feature type="region of interest" description="Disordered" evidence="1">
    <location>
        <begin position="1"/>
        <end position="55"/>
    </location>
</feature>
<feature type="compositionally biased region" description="Basic and acidic residues" evidence="1">
    <location>
        <begin position="91"/>
        <end position="101"/>
    </location>
</feature>
<feature type="region of interest" description="Disordered" evidence="1">
    <location>
        <begin position="75"/>
        <end position="101"/>
    </location>
</feature>
<proteinExistence type="predicted"/>
<evidence type="ECO:0000313" key="2">
    <source>
        <dbReference type="EMBL" id="KAJ8355583.1"/>
    </source>
</evidence>
<dbReference type="EMBL" id="JAINUF010000006">
    <property type="protein sequence ID" value="KAJ8355583.1"/>
    <property type="molecule type" value="Genomic_DNA"/>
</dbReference>
<keyword evidence="3" id="KW-1185">Reference proteome</keyword>
<evidence type="ECO:0000313" key="3">
    <source>
        <dbReference type="Proteomes" id="UP001152622"/>
    </source>
</evidence>
<gene>
    <name evidence="2" type="ORF">SKAU_G00183770</name>
</gene>
<evidence type="ECO:0000256" key="1">
    <source>
        <dbReference type="SAM" id="MobiDB-lite"/>
    </source>
</evidence>
<reference evidence="2" key="1">
    <citation type="journal article" date="2023" name="Science">
        <title>Genome structures resolve the early diversification of teleost fishes.</title>
        <authorList>
            <person name="Parey E."/>
            <person name="Louis A."/>
            <person name="Montfort J."/>
            <person name="Bouchez O."/>
            <person name="Roques C."/>
            <person name="Iampietro C."/>
            <person name="Lluch J."/>
            <person name="Castinel A."/>
            <person name="Donnadieu C."/>
            <person name="Desvignes T."/>
            <person name="Floi Bucao C."/>
            <person name="Jouanno E."/>
            <person name="Wen M."/>
            <person name="Mejri S."/>
            <person name="Dirks R."/>
            <person name="Jansen H."/>
            <person name="Henkel C."/>
            <person name="Chen W.J."/>
            <person name="Zahm M."/>
            <person name="Cabau C."/>
            <person name="Klopp C."/>
            <person name="Thompson A.W."/>
            <person name="Robinson-Rechavi M."/>
            <person name="Braasch I."/>
            <person name="Lecointre G."/>
            <person name="Bobe J."/>
            <person name="Postlethwait J.H."/>
            <person name="Berthelot C."/>
            <person name="Roest Crollius H."/>
            <person name="Guiguen Y."/>
        </authorList>
    </citation>
    <scope>NUCLEOTIDE SEQUENCE</scope>
    <source>
        <strain evidence="2">WJC10195</strain>
    </source>
</reference>
<sequence>MPKRTQSFMPSEAVPSPGRFRRSAERHLCRGAGLTSRKTAGELNASEGSGVTPARLTRSDLHFMTWLRPSASVLRQAPRGHSQWPAELDELSEKTDADGRSHCRCYIERHPTSEEGSS</sequence>
<accession>A0A9Q1IWI9</accession>
<dbReference type="AlphaFoldDB" id="A0A9Q1IWI9"/>